<evidence type="ECO:0000313" key="2">
    <source>
        <dbReference type="EnsemblPlants" id="OPUNC09G10000.1"/>
    </source>
</evidence>
<reference evidence="2" key="2">
    <citation type="submission" date="2018-05" db="EMBL/GenBank/DDBJ databases">
        <title>OpunRS2 (Oryza punctata Reference Sequence Version 2).</title>
        <authorList>
            <person name="Zhang J."/>
            <person name="Kudrna D."/>
            <person name="Lee S."/>
            <person name="Talag J."/>
            <person name="Welchert J."/>
            <person name="Wing R.A."/>
        </authorList>
    </citation>
    <scope>NUCLEOTIDE SEQUENCE [LARGE SCALE GENOMIC DNA]</scope>
</reference>
<organism evidence="2">
    <name type="scientific">Oryza punctata</name>
    <name type="common">Red rice</name>
    <dbReference type="NCBI Taxonomy" id="4537"/>
    <lineage>
        <taxon>Eukaryota</taxon>
        <taxon>Viridiplantae</taxon>
        <taxon>Streptophyta</taxon>
        <taxon>Embryophyta</taxon>
        <taxon>Tracheophyta</taxon>
        <taxon>Spermatophyta</taxon>
        <taxon>Magnoliopsida</taxon>
        <taxon>Liliopsida</taxon>
        <taxon>Poales</taxon>
        <taxon>Poaceae</taxon>
        <taxon>BOP clade</taxon>
        <taxon>Oryzoideae</taxon>
        <taxon>Oryzeae</taxon>
        <taxon>Oryzinae</taxon>
        <taxon>Oryza</taxon>
    </lineage>
</organism>
<dbReference type="InterPro" id="IPR009003">
    <property type="entry name" value="Peptidase_S1_PA"/>
</dbReference>
<evidence type="ECO:0000256" key="1">
    <source>
        <dbReference type="SAM" id="MobiDB-lite"/>
    </source>
</evidence>
<dbReference type="Proteomes" id="UP000026962">
    <property type="component" value="Chromosome 9"/>
</dbReference>
<reference evidence="2" key="1">
    <citation type="submission" date="2015-04" db="UniProtKB">
        <authorList>
            <consortium name="EnsemblPlants"/>
        </authorList>
    </citation>
    <scope>IDENTIFICATION</scope>
</reference>
<proteinExistence type="predicted"/>
<evidence type="ECO:0000313" key="3">
    <source>
        <dbReference type="Proteomes" id="UP000026962"/>
    </source>
</evidence>
<dbReference type="SUPFAM" id="SSF50494">
    <property type="entry name" value="Trypsin-like serine proteases"/>
    <property type="match status" value="1"/>
</dbReference>
<dbReference type="EnsemblPlants" id="OPUNC09G10000.1">
    <property type="protein sequence ID" value="OPUNC09G10000.1"/>
    <property type="gene ID" value="OPUNC09G10000"/>
</dbReference>
<protein>
    <submittedName>
        <fullName evidence="2">Uncharacterized protein</fullName>
    </submittedName>
</protein>
<dbReference type="OMA" id="HSPTRID"/>
<accession>A0A0E0M1M3</accession>
<name>A0A0E0M1M3_ORYPU</name>
<dbReference type="HOGENOM" id="CLU_759495_0_0_1"/>
<dbReference type="STRING" id="4537.A0A0E0M1M3"/>
<dbReference type="AlphaFoldDB" id="A0A0E0M1M3"/>
<dbReference type="Gramene" id="OPUNC09G10000.1">
    <property type="protein sequence ID" value="OPUNC09G10000.1"/>
    <property type="gene ID" value="OPUNC09G10000"/>
</dbReference>
<keyword evidence="3" id="KW-1185">Reference proteome</keyword>
<sequence>MAREITTLMPEKSHSVTRVAIGWSPSLEENLKLNIHASFLEASKVGGKEKGNSPSRAPSDHSPTRIDPAPPPLSSPHPCRAAVNRPASPFTVLHRHHRTGYSLLSVFLKATAVDPVTPSSILVAIAASSCSLFPATLYLLTPILWPVMVEKDNDEEKKETFFSTGIIFASGKRSCCVLTAIDDASKRKDELCEVNFFDGTTKVVGQKGIKMRQEFKCGTIYIHNIDMIHGATVTFSEQEIGHSQKVFTVGYNTNQRTELSSQEIFGVGIRNGDCNVFVHGCSTGNAGHLGSAVFNESKNLVGMNVSYTGSKGTHYVSSGSTLDYGGIVSALNLQSTQLGLALLYQKEGEKRDGPKNVVEAAGVDSEAFLIFSFYAHLHR</sequence>
<feature type="region of interest" description="Disordered" evidence="1">
    <location>
        <begin position="44"/>
        <end position="80"/>
    </location>
</feature>